<evidence type="ECO:0000256" key="4">
    <source>
        <dbReference type="ARBA" id="ARBA00023136"/>
    </source>
</evidence>
<dbReference type="InterPro" id="IPR052946">
    <property type="entry name" value="Alkaline_pH_Ca-Antiporter"/>
</dbReference>
<feature type="domain" description="Sodium/calcium exchanger membrane region" evidence="6">
    <location>
        <begin position="44"/>
        <end position="195"/>
    </location>
</feature>
<feature type="transmembrane region" description="Helical" evidence="5">
    <location>
        <begin position="75"/>
        <end position="98"/>
    </location>
</feature>
<dbReference type="AlphaFoldDB" id="A0A7X1PNE8"/>
<feature type="transmembrane region" description="Helical" evidence="5">
    <location>
        <begin position="237"/>
        <end position="255"/>
    </location>
</feature>
<feature type="transmembrane region" description="Helical" evidence="5">
    <location>
        <begin position="110"/>
        <end position="132"/>
    </location>
</feature>
<keyword evidence="2 5" id="KW-0812">Transmembrane</keyword>
<dbReference type="GO" id="GO:0015386">
    <property type="term" value="F:potassium:proton antiporter activity"/>
    <property type="evidence" value="ECO:0007669"/>
    <property type="project" value="TreeGrafter"/>
</dbReference>
<evidence type="ECO:0000259" key="6">
    <source>
        <dbReference type="Pfam" id="PF01699"/>
    </source>
</evidence>
<feature type="transmembrane region" description="Helical" evidence="5">
    <location>
        <begin position="42"/>
        <end position="63"/>
    </location>
</feature>
<sequence length="379" mass="40027">MSELSRVVPLSTVLRLAGSWLVVGLFFFQGSELLAAPLQPLTASWVFLLLFCTILAAAFGVVHEADHLARQLGEPYGTLILTLSIVSIEVILIASMLLGPGELPTIGRDSIFAVMMIIMNLVIGLCLVAGAARNGEQEYNAQGAGSYISMIVLLTGIALLLPNFTSGAGEFSATQAMGVSAITVLLYGAFLWLQVGSHRRFFVQPPAGSLHLPQAQAGTETDVQPPANRREMLLRTLVLLGLILPIVLLAHYLAVVTDYGIAQAGAPVAVGGVLIAIIVFTPESITAIKAACNNEMQRTLNLCLGAFVSTVGLTVPAVLVIGLITQKQVIMGLSAAEMLLFAITVGLTLVSFGGQRTSPLQGFMHLAVFAVFGLLLFYP</sequence>
<evidence type="ECO:0000256" key="5">
    <source>
        <dbReference type="SAM" id="Phobius"/>
    </source>
</evidence>
<keyword evidence="4 5" id="KW-0472">Membrane</keyword>
<feature type="transmembrane region" description="Helical" evidence="5">
    <location>
        <begin position="144"/>
        <end position="161"/>
    </location>
</feature>
<feature type="transmembrane region" description="Helical" evidence="5">
    <location>
        <begin position="362"/>
        <end position="378"/>
    </location>
</feature>
<protein>
    <submittedName>
        <fullName evidence="7">Calcium:proton antiporter</fullName>
    </submittedName>
</protein>
<feature type="transmembrane region" description="Helical" evidence="5">
    <location>
        <begin position="261"/>
        <end position="281"/>
    </location>
</feature>
<dbReference type="Proteomes" id="UP000486534">
    <property type="component" value="Unassembled WGS sequence"/>
</dbReference>
<evidence type="ECO:0000313" key="7">
    <source>
        <dbReference type="EMBL" id="MQA54340.1"/>
    </source>
</evidence>
<dbReference type="EMBL" id="WHUV01000002">
    <property type="protein sequence ID" value="MQA54340.1"/>
    <property type="molecule type" value="Genomic_DNA"/>
</dbReference>
<comment type="subcellular location">
    <subcellularLocation>
        <location evidence="1">Membrane</location>
        <topology evidence="1">Multi-pass membrane protein</topology>
    </subcellularLocation>
</comment>
<evidence type="ECO:0000256" key="1">
    <source>
        <dbReference type="ARBA" id="ARBA00004141"/>
    </source>
</evidence>
<feature type="transmembrane region" description="Helical" evidence="5">
    <location>
        <begin position="12"/>
        <end position="30"/>
    </location>
</feature>
<feature type="domain" description="Sodium/calcium exchanger membrane region" evidence="6">
    <location>
        <begin position="236"/>
        <end position="377"/>
    </location>
</feature>
<feature type="transmembrane region" description="Helical" evidence="5">
    <location>
        <begin position="330"/>
        <end position="350"/>
    </location>
</feature>
<dbReference type="GO" id="GO:0015385">
    <property type="term" value="F:sodium:proton antiporter activity"/>
    <property type="evidence" value="ECO:0007669"/>
    <property type="project" value="TreeGrafter"/>
</dbReference>
<organism evidence="7 8">
    <name type="scientific">Pseudomonas piscis</name>
    <dbReference type="NCBI Taxonomy" id="2614538"/>
    <lineage>
        <taxon>Bacteria</taxon>
        <taxon>Pseudomonadati</taxon>
        <taxon>Pseudomonadota</taxon>
        <taxon>Gammaproteobacteria</taxon>
        <taxon>Pseudomonadales</taxon>
        <taxon>Pseudomonadaceae</taxon>
        <taxon>Pseudomonas</taxon>
    </lineage>
</organism>
<feature type="transmembrane region" description="Helical" evidence="5">
    <location>
        <begin position="302"/>
        <end position="324"/>
    </location>
</feature>
<reference evidence="7 8" key="1">
    <citation type="submission" date="2019-10" db="EMBL/GenBank/DDBJ databases">
        <title>Pseudomonas dajingensis sp. nov., isolated from the profound head ulcers of farmed Murray cod (Maccullochella peelii peelii).</title>
        <authorList>
            <person name="Liu Y."/>
        </authorList>
    </citation>
    <scope>NUCLEOTIDE SEQUENCE [LARGE SCALE GENOMIC DNA]</scope>
    <source>
        <strain evidence="7 8">MC042</strain>
    </source>
</reference>
<comment type="caution">
    <text evidence="7">The sequence shown here is derived from an EMBL/GenBank/DDBJ whole genome shotgun (WGS) entry which is preliminary data.</text>
</comment>
<accession>A0A7X1PNE8</accession>
<evidence type="ECO:0000313" key="8">
    <source>
        <dbReference type="Proteomes" id="UP000486534"/>
    </source>
</evidence>
<dbReference type="InterPro" id="IPR004837">
    <property type="entry name" value="NaCa_Exmemb"/>
</dbReference>
<dbReference type="Pfam" id="PF01699">
    <property type="entry name" value="Na_Ca_ex"/>
    <property type="match status" value="2"/>
</dbReference>
<proteinExistence type="predicted"/>
<feature type="transmembrane region" description="Helical" evidence="5">
    <location>
        <begin position="173"/>
        <end position="193"/>
    </location>
</feature>
<keyword evidence="3 5" id="KW-1133">Transmembrane helix</keyword>
<dbReference type="PANTHER" id="PTHR37958:SF1">
    <property type="entry name" value="SODIUM-POTASSIUM_PROTON ANTIPORTER CHAA"/>
    <property type="match status" value="1"/>
</dbReference>
<dbReference type="GO" id="GO:0005886">
    <property type="term" value="C:plasma membrane"/>
    <property type="evidence" value="ECO:0007669"/>
    <property type="project" value="TreeGrafter"/>
</dbReference>
<name>A0A7X1PNE8_9PSED</name>
<evidence type="ECO:0000256" key="2">
    <source>
        <dbReference type="ARBA" id="ARBA00022692"/>
    </source>
</evidence>
<dbReference type="PANTHER" id="PTHR37958">
    <property type="entry name" value="SODIUM-POTASSIUM/PROTON ANTIPORTER CHAA"/>
    <property type="match status" value="1"/>
</dbReference>
<dbReference type="RefSeq" id="WP_053129787.1">
    <property type="nucleotide sequence ID" value="NZ_JBLAVA010000001.1"/>
</dbReference>
<gene>
    <name evidence="7" type="ORF">GDH07_13575</name>
</gene>
<evidence type="ECO:0000256" key="3">
    <source>
        <dbReference type="ARBA" id="ARBA00022989"/>
    </source>
</evidence>